<dbReference type="GeneID" id="78529336"/>
<dbReference type="Pfam" id="PF00072">
    <property type="entry name" value="Response_reg"/>
    <property type="match status" value="1"/>
</dbReference>
<dbReference type="InterPro" id="IPR004358">
    <property type="entry name" value="Sig_transdc_His_kin-like_C"/>
</dbReference>
<dbReference type="SMART" id="SM00388">
    <property type="entry name" value="HisKA"/>
    <property type="match status" value="1"/>
</dbReference>
<dbReference type="PROSITE" id="PS50110">
    <property type="entry name" value="RESPONSE_REGULATORY"/>
    <property type="match status" value="1"/>
</dbReference>
<evidence type="ECO:0000256" key="1">
    <source>
        <dbReference type="ARBA" id="ARBA00000085"/>
    </source>
</evidence>
<dbReference type="SMART" id="SM00448">
    <property type="entry name" value="REC"/>
    <property type="match status" value="1"/>
</dbReference>
<dbReference type="SMART" id="SM00091">
    <property type="entry name" value="PAS"/>
    <property type="match status" value="1"/>
</dbReference>
<feature type="domain" description="Histidine kinase" evidence="5">
    <location>
        <begin position="333"/>
        <end position="546"/>
    </location>
</feature>
<evidence type="ECO:0000256" key="2">
    <source>
        <dbReference type="ARBA" id="ARBA00012438"/>
    </source>
</evidence>
<dbReference type="EC" id="2.7.13.3" evidence="2"/>
<sequence length="682" mass="74923">MTAEKLPPQLAFLEGGGAATRLILDRDWADHPFGPPETWPENFRVALSLVLNSPESMILAWGPDLHFFFNETYFPLLGPRLSWAMGARFDEVWAEALEQARPIIDDALAGRTQRFVDLPWKLGTDRGEALTYWTFSYSRVLDAAGEVAGLFIFTNETTSRVLADAALRDSQEQLSAALEELRGLNVTLEQRIVERTAERDRMWDVSPDLLTVLDEQGAIQRVNPAWHDLLGYASGTLLGHLVTDLVHDDDLPAAERALSRSLEGRVARTEVRMRHAEGHYEWISWVGAAHGNEVFAVGRHITQQRAAEEALRQTEEQLRQAQKLEAIGQLTGGVAHDFNNLLTVIRGSIDLLRHADFPSERRQRQIDAIADAADRAAKLTAQLLAFARRQPLTPEVIDVGASIMTLTDMIHTLSGAGIRLVIERPETPCFAHVDRSQLDTAIVNMAVNARDAMAGQGTLTIRISSAIGPDGMEQVRIAITDTGEGIPSDRLDQIFEPFFTTKQLGAGTGLGLSQVFGFARQSGGDVQVVSQPGQGATFTLILPQSHRQPQTDAGMRTIDMAPRSDLCVLIVEDNIEVGQFAVEALKTLGCRTVIATNAAAALEELKADATRFDLVFSDVMMPGQSGIDFAHDITRLYPGLRILLTSGYSQVIADEGSHGFALLRKPYTLAELAQQIDRLFLG</sequence>
<feature type="domain" description="Response regulatory" evidence="6">
    <location>
        <begin position="567"/>
        <end position="680"/>
    </location>
</feature>
<dbReference type="Gene3D" id="3.40.50.2300">
    <property type="match status" value="1"/>
</dbReference>
<proteinExistence type="predicted"/>
<dbReference type="Pfam" id="PF00512">
    <property type="entry name" value="HisKA"/>
    <property type="match status" value="1"/>
</dbReference>
<dbReference type="Pfam" id="PF02518">
    <property type="entry name" value="HATPase_c"/>
    <property type="match status" value="1"/>
</dbReference>
<dbReference type="InterPro" id="IPR011006">
    <property type="entry name" value="CheY-like_superfamily"/>
</dbReference>
<name>A0A0C9N024_SPHPI</name>
<dbReference type="PRINTS" id="PR00344">
    <property type="entry name" value="BCTRLSENSOR"/>
</dbReference>
<dbReference type="CDD" id="cd00130">
    <property type="entry name" value="PAS"/>
    <property type="match status" value="1"/>
</dbReference>
<dbReference type="InterPro" id="IPR001789">
    <property type="entry name" value="Sig_transdc_resp-reg_receiver"/>
</dbReference>
<dbReference type="Gene3D" id="1.10.287.130">
    <property type="match status" value="1"/>
</dbReference>
<dbReference type="InterPro" id="IPR035965">
    <property type="entry name" value="PAS-like_dom_sf"/>
</dbReference>
<evidence type="ECO:0000259" key="5">
    <source>
        <dbReference type="PROSITE" id="PS50109"/>
    </source>
</evidence>
<dbReference type="PROSITE" id="PS50109">
    <property type="entry name" value="HIS_KIN"/>
    <property type="match status" value="1"/>
</dbReference>
<organism evidence="8 9">
    <name type="scientific">Sphingomonas paucimobilis NBRC 13935</name>
    <dbReference type="NCBI Taxonomy" id="1219050"/>
    <lineage>
        <taxon>Bacteria</taxon>
        <taxon>Pseudomonadati</taxon>
        <taxon>Pseudomonadota</taxon>
        <taxon>Alphaproteobacteria</taxon>
        <taxon>Sphingomonadales</taxon>
        <taxon>Sphingomonadaceae</taxon>
        <taxon>Sphingomonas</taxon>
    </lineage>
</organism>
<dbReference type="PROSITE" id="PS50112">
    <property type="entry name" value="PAS"/>
    <property type="match status" value="1"/>
</dbReference>
<dbReference type="Proteomes" id="UP000032025">
    <property type="component" value="Unassembled WGS sequence"/>
</dbReference>
<reference evidence="8 9" key="1">
    <citation type="submission" date="2014-08" db="EMBL/GenBank/DDBJ databases">
        <title>Whole genome shotgun sequence of Sphingomonas paucimobilis NBRC 13935.</title>
        <authorList>
            <person name="Hosoyama A."/>
            <person name="Hashimoto M."/>
            <person name="Hosoyama Y."/>
            <person name="Noguchi M."/>
            <person name="Uohara A."/>
            <person name="Ohji S."/>
            <person name="Katano-Makiyama Y."/>
            <person name="Ichikawa N."/>
            <person name="Kimura A."/>
            <person name="Yamazoe A."/>
            <person name="Fujita N."/>
        </authorList>
    </citation>
    <scope>NUCLEOTIDE SEQUENCE [LARGE SCALE GENOMIC DNA]</scope>
    <source>
        <strain evidence="8 9">NBRC 13935</strain>
    </source>
</reference>
<evidence type="ECO:0000313" key="8">
    <source>
        <dbReference type="EMBL" id="GAN12909.1"/>
    </source>
</evidence>
<dbReference type="SUPFAM" id="SSF47384">
    <property type="entry name" value="Homodimeric domain of signal transducing histidine kinase"/>
    <property type="match status" value="1"/>
</dbReference>
<gene>
    <name evidence="8" type="ORF">SP6_14_00650</name>
</gene>
<comment type="catalytic activity">
    <reaction evidence="1">
        <text>ATP + protein L-histidine = ADP + protein N-phospho-L-histidine.</text>
        <dbReference type="EC" id="2.7.13.3"/>
    </reaction>
</comment>
<dbReference type="InterPro" id="IPR013655">
    <property type="entry name" value="PAS_fold_3"/>
</dbReference>
<dbReference type="EMBL" id="BBJS01000014">
    <property type="protein sequence ID" value="GAN12909.1"/>
    <property type="molecule type" value="Genomic_DNA"/>
</dbReference>
<dbReference type="Gene3D" id="3.30.450.20">
    <property type="entry name" value="PAS domain"/>
    <property type="match status" value="2"/>
</dbReference>
<keyword evidence="3 4" id="KW-0597">Phosphoprotein</keyword>
<dbReference type="AlphaFoldDB" id="A0A0C9N024"/>
<evidence type="ECO:0000256" key="3">
    <source>
        <dbReference type="ARBA" id="ARBA00022553"/>
    </source>
</evidence>
<dbReference type="InterPro" id="IPR003594">
    <property type="entry name" value="HATPase_dom"/>
</dbReference>
<dbReference type="Gene3D" id="3.30.565.10">
    <property type="entry name" value="Histidine kinase-like ATPase, C-terminal domain"/>
    <property type="match status" value="1"/>
</dbReference>
<evidence type="ECO:0000259" key="7">
    <source>
        <dbReference type="PROSITE" id="PS50112"/>
    </source>
</evidence>
<comment type="caution">
    <text evidence="8">The sequence shown here is derived from an EMBL/GenBank/DDBJ whole genome shotgun (WGS) entry which is preliminary data.</text>
</comment>
<dbReference type="InterPro" id="IPR036890">
    <property type="entry name" value="HATPase_C_sf"/>
</dbReference>
<dbReference type="SUPFAM" id="SSF55785">
    <property type="entry name" value="PYP-like sensor domain (PAS domain)"/>
    <property type="match status" value="1"/>
</dbReference>
<dbReference type="InterPro" id="IPR005467">
    <property type="entry name" value="His_kinase_dom"/>
</dbReference>
<dbReference type="InterPro" id="IPR036097">
    <property type="entry name" value="HisK_dim/P_sf"/>
</dbReference>
<dbReference type="CDD" id="cd00082">
    <property type="entry name" value="HisKA"/>
    <property type="match status" value="1"/>
</dbReference>
<dbReference type="PANTHER" id="PTHR43065">
    <property type="entry name" value="SENSOR HISTIDINE KINASE"/>
    <property type="match status" value="1"/>
</dbReference>
<keyword evidence="9" id="KW-1185">Reference proteome</keyword>
<accession>A0A0C9N024</accession>
<evidence type="ECO:0000256" key="4">
    <source>
        <dbReference type="PROSITE-ProRule" id="PRU00169"/>
    </source>
</evidence>
<dbReference type="GO" id="GO:0000155">
    <property type="term" value="F:phosphorelay sensor kinase activity"/>
    <property type="evidence" value="ECO:0007669"/>
    <property type="project" value="InterPro"/>
</dbReference>
<dbReference type="SMART" id="SM00387">
    <property type="entry name" value="HATPase_c"/>
    <property type="match status" value="1"/>
</dbReference>
<evidence type="ECO:0000313" key="9">
    <source>
        <dbReference type="Proteomes" id="UP000032025"/>
    </source>
</evidence>
<dbReference type="InterPro" id="IPR000014">
    <property type="entry name" value="PAS"/>
</dbReference>
<dbReference type="PANTHER" id="PTHR43065:SF49">
    <property type="entry name" value="HISTIDINE KINASE"/>
    <property type="match status" value="1"/>
</dbReference>
<dbReference type="RefSeq" id="WP_007403241.1">
    <property type="nucleotide sequence ID" value="NZ_BBJS01000014.1"/>
</dbReference>
<feature type="modified residue" description="4-aspartylphosphate" evidence="4">
    <location>
        <position position="618"/>
    </location>
</feature>
<dbReference type="NCBIfam" id="TIGR00229">
    <property type="entry name" value="sensory_box"/>
    <property type="match status" value="1"/>
</dbReference>
<protein>
    <recommendedName>
        <fullName evidence="2">histidine kinase</fullName>
        <ecNumber evidence="2">2.7.13.3</ecNumber>
    </recommendedName>
</protein>
<dbReference type="InterPro" id="IPR003661">
    <property type="entry name" value="HisK_dim/P_dom"/>
</dbReference>
<dbReference type="Pfam" id="PF08447">
    <property type="entry name" value="PAS_3"/>
    <property type="match status" value="1"/>
</dbReference>
<feature type="domain" description="PAS" evidence="7">
    <location>
        <begin position="195"/>
        <end position="265"/>
    </location>
</feature>
<dbReference type="SUPFAM" id="SSF55874">
    <property type="entry name" value="ATPase domain of HSP90 chaperone/DNA topoisomerase II/histidine kinase"/>
    <property type="match status" value="1"/>
</dbReference>
<evidence type="ECO:0000259" key="6">
    <source>
        <dbReference type="PROSITE" id="PS50110"/>
    </source>
</evidence>
<dbReference type="SUPFAM" id="SSF52172">
    <property type="entry name" value="CheY-like"/>
    <property type="match status" value="1"/>
</dbReference>